<dbReference type="OrthoDB" id="9814215at2"/>
<keyword evidence="1" id="KW-0614">Plasmid</keyword>
<evidence type="ECO:0000313" key="2">
    <source>
        <dbReference type="Proteomes" id="UP000094626"/>
    </source>
</evidence>
<dbReference type="InterPro" id="IPR014347">
    <property type="entry name" value="Tautomerase/MIF_sf"/>
</dbReference>
<organism evidence="1 2">
    <name type="scientific">Novosphingobium resinovorum</name>
    <dbReference type="NCBI Taxonomy" id="158500"/>
    <lineage>
        <taxon>Bacteria</taxon>
        <taxon>Pseudomonadati</taxon>
        <taxon>Pseudomonadota</taxon>
        <taxon>Alphaproteobacteria</taxon>
        <taxon>Sphingomonadales</taxon>
        <taxon>Sphingomonadaceae</taxon>
        <taxon>Novosphingobium</taxon>
    </lineage>
</organism>
<name>A0A1D8AGL1_9SPHN</name>
<gene>
    <name evidence="1" type="primary">sadX</name>
    <name evidence="1" type="ORF">BES08_30715</name>
</gene>
<dbReference type="Proteomes" id="UP000094626">
    <property type="component" value="Plasmid pSA3"/>
</dbReference>
<accession>A0A1D8AGL1</accession>
<dbReference type="Gene3D" id="3.30.429.10">
    <property type="entry name" value="Macrophage Migration Inhibitory Factor"/>
    <property type="match status" value="1"/>
</dbReference>
<evidence type="ECO:0000313" key="1">
    <source>
        <dbReference type="EMBL" id="AOR81229.1"/>
    </source>
</evidence>
<dbReference type="RefSeq" id="WP_069710362.1">
    <property type="nucleotide sequence ID" value="NZ_CP017078.1"/>
</dbReference>
<dbReference type="SUPFAM" id="SSF55331">
    <property type="entry name" value="Tautomerase/MIF"/>
    <property type="match status" value="1"/>
</dbReference>
<dbReference type="PANTHER" id="PTHR37950">
    <property type="entry name" value="4-HYDROXYPHENYLACETATE CATABOLISM PROTEIN"/>
    <property type="match status" value="1"/>
</dbReference>
<protein>
    <submittedName>
        <fullName evidence="1">5-carboxymethyl-2-hydroxymuconate isomerase</fullName>
    </submittedName>
</protein>
<dbReference type="GO" id="GO:0008704">
    <property type="term" value="F:5-carboxymethyl-2-hydroxymuconate delta-isomerase activity"/>
    <property type="evidence" value="ECO:0007669"/>
    <property type="project" value="InterPro"/>
</dbReference>
<proteinExistence type="predicted"/>
<dbReference type="KEGG" id="nre:BES08_30715"/>
<reference evidence="2" key="1">
    <citation type="journal article" date="2017" name="J. Biotechnol.">
        <title>Complete genome sequence of Novosphingobium resinovorum SA1, a versatile xenobiotic-degrading bacterium capable of utilizing sulfanilic acid.</title>
        <authorList>
            <person name="Hegedus B."/>
            <person name="Kos P.B."/>
            <person name="Balint B."/>
            <person name="Maroti G."/>
            <person name="Gan H.M."/>
            <person name="Perei K."/>
            <person name="Rakhely G."/>
        </authorList>
    </citation>
    <scope>NUCLEOTIDE SEQUENCE [LARGE SCALE GENOMIC DNA]</scope>
    <source>
        <strain evidence="2">SA1</strain>
    </source>
</reference>
<geneLocation type="plasmid" evidence="1 2">
    <name>pSA3</name>
</geneLocation>
<dbReference type="PANTHER" id="PTHR37950:SF1">
    <property type="entry name" value="4-HYDROXYPHENYLACETATE CATABOLISM PROTEIN"/>
    <property type="match status" value="1"/>
</dbReference>
<dbReference type="AlphaFoldDB" id="A0A1D8AGL1"/>
<sequence>MPHIVCHYSLDQSMPPLSEILLELHRAAAATGIVKAEDLKIRAQAFDNYLVAGEAKSFFHVSFYMIVGRTPQQKEALSVAIRKTLVELLLHTYSISIDVRDMDAVAYKKHLKF</sequence>
<keyword evidence="2" id="KW-1185">Reference proteome</keyword>
<dbReference type="InterPro" id="IPR004220">
    <property type="entry name" value="5-COMe_2-OHmuconate_Isoase"/>
</dbReference>
<dbReference type="Pfam" id="PF02962">
    <property type="entry name" value="CHMI"/>
    <property type="match status" value="1"/>
</dbReference>
<dbReference type="EMBL" id="CP017078">
    <property type="protein sequence ID" value="AOR81229.1"/>
    <property type="molecule type" value="Genomic_DNA"/>
</dbReference>
<keyword evidence="1" id="KW-0413">Isomerase</keyword>